<keyword evidence="2" id="KW-1185">Reference proteome</keyword>
<accession>A0ABS8TTE3</accession>
<dbReference type="Proteomes" id="UP001430701">
    <property type="component" value="Unassembled WGS sequence"/>
</dbReference>
<dbReference type="RefSeq" id="WP_160165215.1">
    <property type="nucleotide sequence ID" value="NZ_CP053627.1"/>
</dbReference>
<gene>
    <name evidence="1" type="ORF">LPH55_04975</name>
</gene>
<dbReference type="EMBL" id="JAJPPU010000002">
    <property type="protein sequence ID" value="MCD8472838.1"/>
    <property type="molecule type" value="Genomic_DNA"/>
</dbReference>
<protein>
    <recommendedName>
        <fullName evidence="3">Transposase</fullName>
    </recommendedName>
</protein>
<comment type="caution">
    <text evidence="1">The sequence shown here is derived from an EMBL/GenBank/DDBJ whole genome shotgun (WGS) entry which is preliminary data.</text>
</comment>
<proteinExistence type="predicted"/>
<evidence type="ECO:0008006" key="3">
    <source>
        <dbReference type="Google" id="ProtNLM"/>
    </source>
</evidence>
<reference evidence="1" key="1">
    <citation type="submission" date="2021-11" db="EMBL/GenBank/DDBJ databases">
        <title>Genome sequence of Xylella taiwanensis PLS432.</title>
        <authorList>
            <person name="Weng L.-W."/>
            <person name="Su C.-C."/>
            <person name="Tsai C.-W."/>
            <person name="Kuo C.-H."/>
        </authorList>
    </citation>
    <scope>NUCLEOTIDE SEQUENCE</scope>
    <source>
        <strain evidence="1">PLS432</strain>
    </source>
</reference>
<sequence>MQRPTFDMLETWQNHLIGQALRGIKHCGIPQHHRHNRLGNHHIQSKELEEIIT</sequence>
<dbReference type="GeneID" id="68899703"/>
<evidence type="ECO:0000313" key="1">
    <source>
        <dbReference type="EMBL" id="MCD8472838.1"/>
    </source>
</evidence>
<organism evidence="1 2">
    <name type="scientific">Xylella taiwanensis</name>
    <dbReference type="NCBI Taxonomy" id="1444770"/>
    <lineage>
        <taxon>Bacteria</taxon>
        <taxon>Pseudomonadati</taxon>
        <taxon>Pseudomonadota</taxon>
        <taxon>Gammaproteobacteria</taxon>
        <taxon>Lysobacterales</taxon>
        <taxon>Lysobacteraceae</taxon>
        <taxon>Xylella</taxon>
    </lineage>
</organism>
<evidence type="ECO:0000313" key="2">
    <source>
        <dbReference type="Proteomes" id="UP001430701"/>
    </source>
</evidence>
<name>A0ABS8TTE3_9GAMM</name>